<dbReference type="InterPro" id="IPR057601">
    <property type="entry name" value="Oar-like_b-barrel"/>
</dbReference>
<keyword evidence="4" id="KW-1133">Transmembrane helix</keyword>
<dbReference type="EMBL" id="BMJB01000001">
    <property type="protein sequence ID" value="GGA63938.1"/>
    <property type="molecule type" value="Genomic_DNA"/>
</dbReference>
<organism evidence="6 7">
    <name type="scientific">Edaphobacter acidisoli</name>
    <dbReference type="NCBI Taxonomy" id="2040573"/>
    <lineage>
        <taxon>Bacteria</taxon>
        <taxon>Pseudomonadati</taxon>
        <taxon>Acidobacteriota</taxon>
        <taxon>Terriglobia</taxon>
        <taxon>Terriglobales</taxon>
        <taxon>Acidobacteriaceae</taxon>
        <taxon>Edaphobacter</taxon>
    </lineage>
</organism>
<accession>A0A916RNL1</accession>
<evidence type="ECO:0000313" key="7">
    <source>
        <dbReference type="Proteomes" id="UP000648801"/>
    </source>
</evidence>
<dbReference type="Pfam" id="PF25183">
    <property type="entry name" value="OMP_b-brl_4"/>
    <property type="match status" value="1"/>
</dbReference>
<evidence type="ECO:0000256" key="2">
    <source>
        <dbReference type="ARBA" id="ARBA00023136"/>
    </source>
</evidence>
<protein>
    <recommendedName>
        <fullName evidence="5">TonB-dependent transporter Oar-like beta-barrel domain-containing protein</fullName>
    </recommendedName>
</protein>
<feature type="domain" description="TonB-dependent transporter Oar-like beta-barrel" evidence="5">
    <location>
        <begin position="251"/>
        <end position="1284"/>
    </location>
</feature>
<feature type="transmembrane region" description="Helical" evidence="4">
    <location>
        <begin position="9"/>
        <end position="30"/>
    </location>
</feature>
<dbReference type="InterPro" id="IPR036942">
    <property type="entry name" value="Beta-barrel_TonB_sf"/>
</dbReference>
<keyword evidence="3" id="KW-0998">Cell outer membrane</keyword>
<evidence type="ECO:0000259" key="5">
    <source>
        <dbReference type="Pfam" id="PF25183"/>
    </source>
</evidence>
<reference evidence="6" key="2">
    <citation type="submission" date="2020-09" db="EMBL/GenBank/DDBJ databases">
        <authorList>
            <person name="Sun Q."/>
            <person name="Zhou Y."/>
        </authorList>
    </citation>
    <scope>NUCLEOTIDE SEQUENCE</scope>
    <source>
        <strain evidence="6">CGMCC 1.15447</strain>
    </source>
</reference>
<dbReference type="SUPFAM" id="SSF49464">
    <property type="entry name" value="Carboxypeptidase regulatory domain-like"/>
    <property type="match status" value="1"/>
</dbReference>
<comment type="caution">
    <text evidence="6">The sequence shown here is derived from an EMBL/GenBank/DDBJ whole genome shotgun (WGS) entry which is preliminary data.</text>
</comment>
<keyword evidence="4" id="KW-0812">Transmembrane</keyword>
<dbReference type="Gene3D" id="2.60.40.1120">
    <property type="entry name" value="Carboxypeptidase-like, regulatory domain"/>
    <property type="match status" value="1"/>
</dbReference>
<evidence type="ECO:0000256" key="3">
    <source>
        <dbReference type="ARBA" id="ARBA00023237"/>
    </source>
</evidence>
<proteinExistence type="predicted"/>
<comment type="subcellular location">
    <subcellularLocation>
        <location evidence="1">Cell outer membrane</location>
    </subcellularLocation>
</comment>
<evidence type="ECO:0000256" key="4">
    <source>
        <dbReference type="SAM" id="Phobius"/>
    </source>
</evidence>
<sequence length="1291" mass="139368">MMDALGRRAAYVSSVWSTVSLVVAALLIMIPCCRNAFAQSGAGAIQGTVTDAGGAVIPNASIHVLNTATGVASDTKTNNVGFYQSPGLFAGTYMVRIVAPGMETIQRTIQLLVGQRAVVNASLKVGSTTETVEVTGDAVQLVTPTSGVISSTLENSRISQLPMNGRNVLTLVQETTPGLGTCSESTSSCPSGLAGNAMEYSVDGVTMLNGEFGGTHVGASEIPDPDSIQEVRVEMNGSGAESATPATGILTTKSGTNHLHGSLFETARNNYFGVARSRANPSNYVAPHLVRNEFGASAGGPIVLPHLYDGKDKSFWFFAYERYSLASSSYQLMSVPTVAMRNGDFSGLTNSSNVLQQLYDPNTTTYNAAGGAYGSWPRQEFANNQIPQTRESPTAKIFSDITPLPTTNDNPGVAPNLNALAPNYQVTPNITFRLDHVFNQNNRAYLRYTQTGTNYTFLRNDPAEPASVAADGMPANASGVSLNQYNLFAPAIGFTHIFSPTFFSETILSQQWFGEQNYAGGTPFANFEQQLGLPNNFGEIGLPIIGSGEIFSPFDGTQFQYGMTQTIVNLDENLTKIYGRHQFLFGIRVRHEHFGSRPNEIEDTVTFNGMATGIEDPTSKQNYTAVPNTGNANADEFLGAASGYTVNTDPPYGKISNNEFDGYFQDNFHVSRGLLLNLGLRYEAHPSPVVGDGLMLAFDIPNRAVVTALTPQELVAKGYTTQNVITNDENIGMVFETPEAAHMPSTMMRNYDFTFGPRVGFAWTPDPNYGTVVRGAYGRFIYPEPIGNFLKSFDRRNPFTLSYGESYTAANQSPDGLKDYLLRSKQSVVMGVNSANVVNSSSITAILPGVGLQTNNPDFPPNYVTQANLTVEQPMKGNSALRLSYIYTHGTNLDQIMEYNNQPSAYNWEMRTGTIPPTGSVIGSNQYAATAMGPYDQVTYGSNTLTQKSGWSNYNALQANYQRLFHHGVAYQISYVWAKSMSTQGAGAAQNDILPYADYIDSGLGVMTQSYGPEYAPALPPPPPSNTPSYGYYRALNRFENYSVDTTTPKQQVLFNGIFDLPIGRGKRYFGHVNRFVDELIGGYEIAGAGNVTSQDFAVTSTNWGPTNPLKVYKHGAPITDCRSGVCYKSYEWFNGYIAPTAISGNTCSAGLSTVVSGLPSNWSPYQSPADQICSAPSGGKVVTDKYFGKDEVNVTTTNGVTAPLAYAPSPGGSNPYSKTVLNGPFNYSADISLFKVFPITESVNLRVNVDAFNAFNIQGYNNPSGTDGTESLRSSFNTPRQIQLTARLTF</sequence>
<dbReference type="InterPro" id="IPR008969">
    <property type="entry name" value="CarboxyPept-like_regulatory"/>
</dbReference>
<keyword evidence="7" id="KW-1185">Reference proteome</keyword>
<dbReference type="Gene3D" id="2.40.170.20">
    <property type="entry name" value="TonB-dependent receptor, beta-barrel domain"/>
    <property type="match status" value="1"/>
</dbReference>
<name>A0A916RNL1_9BACT</name>
<evidence type="ECO:0000256" key="1">
    <source>
        <dbReference type="ARBA" id="ARBA00004442"/>
    </source>
</evidence>
<gene>
    <name evidence="6" type="ORF">GCM10011507_14440</name>
</gene>
<dbReference type="RefSeq" id="WP_263364892.1">
    <property type="nucleotide sequence ID" value="NZ_JAGSYK010000001.1"/>
</dbReference>
<reference evidence="6" key="1">
    <citation type="journal article" date="2014" name="Int. J. Syst. Evol. Microbiol.">
        <title>Complete genome sequence of Corynebacterium casei LMG S-19264T (=DSM 44701T), isolated from a smear-ripened cheese.</title>
        <authorList>
            <consortium name="US DOE Joint Genome Institute (JGI-PGF)"/>
            <person name="Walter F."/>
            <person name="Albersmeier A."/>
            <person name="Kalinowski J."/>
            <person name="Ruckert C."/>
        </authorList>
    </citation>
    <scope>NUCLEOTIDE SEQUENCE</scope>
    <source>
        <strain evidence="6">CGMCC 1.15447</strain>
    </source>
</reference>
<dbReference type="SUPFAM" id="SSF56935">
    <property type="entry name" value="Porins"/>
    <property type="match status" value="1"/>
</dbReference>
<dbReference type="GO" id="GO:0009279">
    <property type="term" value="C:cell outer membrane"/>
    <property type="evidence" value="ECO:0007669"/>
    <property type="project" value="UniProtKB-SubCell"/>
</dbReference>
<dbReference type="Proteomes" id="UP000648801">
    <property type="component" value="Unassembled WGS sequence"/>
</dbReference>
<dbReference type="Pfam" id="PF13620">
    <property type="entry name" value="CarboxypepD_reg"/>
    <property type="match status" value="1"/>
</dbReference>
<keyword evidence="2 4" id="KW-0472">Membrane</keyword>
<evidence type="ECO:0000313" key="6">
    <source>
        <dbReference type="EMBL" id="GGA63938.1"/>
    </source>
</evidence>